<dbReference type="GO" id="GO:0043565">
    <property type="term" value="F:sequence-specific DNA binding"/>
    <property type="evidence" value="ECO:0007669"/>
    <property type="project" value="InterPro"/>
</dbReference>
<name>A0AAJ2P024_OENOE</name>
<keyword evidence="3" id="KW-0804">Transcription</keyword>
<dbReference type="InterPro" id="IPR009057">
    <property type="entry name" value="Homeodomain-like_sf"/>
</dbReference>
<evidence type="ECO:0000256" key="3">
    <source>
        <dbReference type="ARBA" id="ARBA00023163"/>
    </source>
</evidence>
<dbReference type="AlphaFoldDB" id="A0AAJ2P024"/>
<dbReference type="RefSeq" id="WP_317767761.1">
    <property type="nucleotide sequence ID" value="NZ_WERV01000001.1"/>
</dbReference>
<dbReference type="PANTHER" id="PTHR43280">
    <property type="entry name" value="ARAC-FAMILY TRANSCRIPTIONAL REGULATOR"/>
    <property type="match status" value="1"/>
</dbReference>
<reference evidence="5" key="1">
    <citation type="submission" date="2019-10" db="EMBL/GenBank/DDBJ databases">
        <title>Malate fermentation in French cider.</title>
        <authorList>
            <person name="Cousin F.J."/>
            <person name="Medina Fernandez S."/>
            <person name="Misery B."/>
            <person name="Laplace J.-M."/>
            <person name="Cretenet M."/>
        </authorList>
    </citation>
    <scope>NUCLEOTIDE SEQUENCE</scope>
    <source>
        <strain evidence="5">UCMA15129</strain>
    </source>
</reference>
<dbReference type="InterPro" id="IPR018062">
    <property type="entry name" value="HTH_AraC-typ_CS"/>
</dbReference>
<proteinExistence type="predicted"/>
<dbReference type="PROSITE" id="PS01124">
    <property type="entry name" value="HTH_ARAC_FAMILY_2"/>
    <property type="match status" value="1"/>
</dbReference>
<organism evidence="5 6">
    <name type="scientific">Oenococcus oeni</name>
    <name type="common">Leuconostoc oenos</name>
    <dbReference type="NCBI Taxonomy" id="1247"/>
    <lineage>
        <taxon>Bacteria</taxon>
        <taxon>Bacillati</taxon>
        <taxon>Bacillota</taxon>
        <taxon>Bacilli</taxon>
        <taxon>Lactobacillales</taxon>
        <taxon>Lactobacillaceae</taxon>
        <taxon>Oenococcus</taxon>
    </lineage>
</organism>
<comment type="caution">
    <text evidence="5">The sequence shown here is derived from an EMBL/GenBank/DDBJ whole genome shotgun (WGS) entry which is preliminary data.</text>
</comment>
<evidence type="ECO:0000256" key="1">
    <source>
        <dbReference type="ARBA" id="ARBA00023015"/>
    </source>
</evidence>
<dbReference type="SUPFAM" id="SSF46689">
    <property type="entry name" value="Homeodomain-like"/>
    <property type="match status" value="2"/>
</dbReference>
<evidence type="ECO:0000256" key="2">
    <source>
        <dbReference type="ARBA" id="ARBA00023125"/>
    </source>
</evidence>
<feature type="domain" description="HTH araC/xylS-type" evidence="4">
    <location>
        <begin position="285"/>
        <end position="383"/>
    </location>
</feature>
<keyword evidence="2" id="KW-0238">DNA-binding</keyword>
<evidence type="ECO:0000313" key="6">
    <source>
        <dbReference type="Proteomes" id="UP001281024"/>
    </source>
</evidence>
<sequence>MKTALDAILNHLIRVLRVPIRLFQQDRLIQYWGHPPHSDKLIDNRELINQLLLDSSKDFPYLKYLSAQKVIAVISGKNIKYLIGPVTINDSSEKTPVFAQTDDSTYSTEFLFEELNLLQNAIHGSDLQNSDIFINNHLSENKIRNNDAQIARYSSDNQENEFVHNPYDQEVRELRSVTEGNLSALKESIHESYEGSFATLGPTKLRSLKNLAIVDLALLARAAIKGGIDYEQSFTINDQYIRSVEQANNVQDVIALSLQAKIQYTELVHNINYPIEKTKTNLIIKRCKKYIQTHLHNKIHLEKLAKYCNVSEQYLSKIFHNTQQTTVNEYIQRKKIEASKRDLIYTDSPINTIALNFAYASTSHYGSVFKRIIGMTPLKYRNTFGKV</sequence>
<dbReference type="Proteomes" id="UP001281024">
    <property type="component" value="Unassembled WGS sequence"/>
</dbReference>
<dbReference type="Pfam" id="PF12833">
    <property type="entry name" value="HTH_18"/>
    <property type="match status" value="1"/>
</dbReference>
<keyword evidence="1" id="KW-0805">Transcription regulation</keyword>
<protein>
    <submittedName>
        <fullName evidence="5">Helix-turn-helix domain-containing protein</fullName>
    </submittedName>
</protein>
<dbReference type="Gene3D" id="1.10.10.60">
    <property type="entry name" value="Homeodomain-like"/>
    <property type="match status" value="2"/>
</dbReference>
<dbReference type="InterPro" id="IPR018060">
    <property type="entry name" value="HTH_AraC"/>
</dbReference>
<dbReference type="EMBL" id="WERV01000001">
    <property type="protein sequence ID" value="MDV7714339.1"/>
    <property type="molecule type" value="Genomic_DNA"/>
</dbReference>
<dbReference type="PANTHER" id="PTHR43280:SF34">
    <property type="entry name" value="ARAC-FAMILY TRANSCRIPTIONAL REGULATOR"/>
    <property type="match status" value="1"/>
</dbReference>
<dbReference type="GO" id="GO:0003700">
    <property type="term" value="F:DNA-binding transcription factor activity"/>
    <property type="evidence" value="ECO:0007669"/>
    <property type="project" value="InterPro"/>
</dbReference>
<accession>A0AAJ2P024</accession>
<dbReference type="SMART" id="SM00342">
    <property type="entry name" value="HTH_ARAC"/>
    <property type="match status" value="1"/>
</dbReference>
<dbReference type="PROSITE" id="PS00041">
    <property type="entry name" value="HTH_ARAC_FAMILY_1"/>
    <property type="match status" value="1"/>
</dbReference>
<gene>
    <name evidence="5" type="ORF">GA838_00895</name>
</gene>
<evidence type="ECO:0000313" key="5">
    <source>
        <dbReference type="EMBL" id="MDV7714339.1"/>
    </source>
</evidence>
<evidence type="ECO:0000259" key="4">
    <source>
        <dbReference type="PROSITE" id="PS01124"/>
    </source>
</evidence>